<feature type="region of interest" description="Disordered" evidence="1">
    <location>
        <begin position="335"/>
        <end position="426"/>
    </location>
</feature>
<name>A0A183TZ36_TOXCA</name>
<feature type="compositionally biased region" description="Basic and acidic residues" evidence="1">
    <location>
        <begin position="379"/>
        <end position="397"/>
    </location>
</feature>
<organism evidence="2 3">
    <name type="scientific">Toxocara canis</name>
    <name type="common">Canine roundworm</name>
    <dbReference type="NCBI Taxonomy" id="6265"/>
    <lineage>
        <taxon>Eukaryota</taxon>
        <taxon>Metazoa</taxon>
        <taxon>Ecdysozoa</taxon>
        <taxon>Nematoda</taxon>
        <taxon>Chromadorea</taxon>
        <taxon>Rhabditida</taxon>
        <taxon>Spirurina</taxon>
        <taxon>Ascaridomorpha</taxon>
        <taxon>Ascaridoidea</taxon>
        <taxon>Toxocaridae</taxon>
        <taxon>Toxocara</taxon>
    </lineage>
</organism>
<accession>A0A183TZ36</accession>
<reference evidence="3" key="1">
    <citation type="submission" date="2016-06" db="UniProtKB">
        <authorList>
            <consortium name="WormBaseParasite"/>
        </authorList>
    </citation>
    <scope>IDENTIFICATION</scope>
</reference>
<keyword evidence="2" id="KW-1185">Reference proteome</keyword>
<dbReference type="Proteomes" id="UP000050794">
    <property type="component" value="Unassembled WGS sequence"/>
</dbReference>
<feature type="compositionally biased region" description="Polar residues" evidence="1">
    <location>
        <begin position="408"/>
        <end position="426"/>
    </location>
</feature>
<evidence type="ECO:0000313" key="3">
    <source>
        <dbReference type="WBParaSite" id="TCNE_0000150501-mRNA-1"/>
    </source>
</evidence>
<feature type="compositionally biased region" description="Low complexity" evidence="1">
    <location>
        <begin position="118"/>
        <end position="136"/>
    </location>
</feature>
<feature type="compositionally biased region" description="Polar residues" evidence="1">
    <location>
        <begin position="103"/>
        <end position="117"/>
    </location>
</feature>
<feature type="region of interest" description="Disordered" evidence="1">
    <location>
        <begin position="263"/>
        <end position="316"/>
    </location>
</feature>
<protein>
    <submittedName>
        <fullName evidence="3">La ribonucleoprotein 7, transcriptional regulator</fullName>
    </submittedName>
</protein>
<evidence type="ECO:0000313" key="2">
    <source>
        <dbReference type="Proteomes" id="UP000050794"/>
    </source>
</evidence>
<feature type="region of interest" description="Disordered" evidence="1">
    <location>
        <begin position="93"/>
        <end position="158"/>
    </location>
</feature>
<evidence type="ECO:0000256" key="1">
    <source>
        <dbReference type="SAM" id="MobiDB-lite"/>
    </source>
</evidence>
<dbReference type="AlphaFoldDB" id="A0A183TZ36"/>
<sequence>LNLDFHYTDRNLSGTSRGGRGGAQRGAPANRGNTIAQRNLPRVGVVPSEQPSAPARTPETVDVVIVPSAQNRPTAPSLRYSCAPVFRMEGNDFPRLGAAGPSSVRNQPRPQLGTSNQPVVTTPASACTTASTNPSAQPSAKPSWFIDDDEQFPSHRPHPALAAEHSDLQPQSEATANIDEVEVSQSSAPVVEGSWGGAMRRPNSLSSIASTLTANAFPSLGAPAKPLPKNLPPNSAWAKNKLSFPQGSSSSAIVGCMVPERNTAKKKPLPKPDIWPEEEKLKPIGKKAKGNMGTEEKEENSARKKKNKKEKVKQQQQVGVLIYLMKQPANARVLETGSTDGKPATVGKRLQSNDKEPEATVTATESCGTLMTATAGSQKRSDNSEQQKAREKRKEAEPDQADPFPTLGGNTSDGKIESSEQPSATFATSFSQMLSSAFSSLIGGGSNCPPTETNTKQRDFGENEANEVEEFPSLGGNVQQVGQSWVVCSTTSLFVSAQTLTVCCDNRILHCSSFHVDLEPLNSLTPPVATHSLFFPLLPVSIRISITRNRFMPQLHLS</sequence>
<dbReference type="WBParaSite" id="TCNE_0000150501-mRNA-1">
    <property type="protein sequence ID" value="TCNE_0000150501-mRNA-1"/>
    <property type="gene ID" value="TCNE_0000150501"/>
</dbReference>
<feature type="compositionally biased region" description="Polar residues" evidence="1">
    <location>
        <begin position="361"/>
        <end position="378"/>
    </location>
</feature>
<proteinExistence type="predicted"/>
<feature type="region of interest" description="Disordered" evidence="1">
    <location>
        <begin position="1"/>
        <end position="40"/>
    </location>
</feature>